<organism evidence="2 3">
    <name type="scientific">Fusarium fujikuroi</name>
    <name type="common">Bakanae and foot rot disease fungus</name>
    <name type="synonym">Gibberella fujikuroi</name>
    <dbReference type="NCBI Taxonomy" id="5127"/>
    <lineage>
        <taxon>Eukaryota</taxon>
        <taxon>Fungi</taxon>
        <taxon>Dikarya</taxon>
        <taxon>Ascomycota</taxon>
        <taxon>Pezizomycotina</taxon>
        <taxon>Sordariomycetes</taxon>
        <taxon>Hypocreomycetidae</taxon>
        <taxon>Hypocreales</taxon>
        <taxon>Nectriaceae</taxon>
        <taxon>Fusarium</taxon>
        <taxon>Fusarium fujikuroi species complex</taxon>
    </lineage>
</organism>
<protein>
    <submittedName>
        <fullName evidence="2">Uncharacterized protein</fullName>
    </submittedName>
</protein>
<gene>
    <name evidence="2" type="ORF">C2S_12515</name>
</gene>
<evidence type="ECO:0000256" key="1">
    <source>
        <dbReference type="SAM" id="MobiDB-lite"/>
    </source>
</evidence>
<dbReference type="AlphaFoldDB" id="A0A9Q9RZE7"/>
<feature type="region of interest" description="Disordered" evidence="1">
    <location>
        <begin position="38"/>
        <end position="64"/>
    </location>
</feature>
<proteinExistence type="predicted"/>
<accession>A0A9Q9RZE7</accession>
<evidence type="ECO:0000313" key="3">
    <source>
        <dbReference type="Proteomes" id="UP000760494"/>
    </source>
</evidence>
<name>A0A9Q9RZE7_FUSFU</name>
<feature type="compositionally biased region" description="Polar residues" evidence="1">
    <location>
        <begin position="45"/>
        <end position="64"/>
    </location>
</feature>
<dbReference type="EMBL" id="CABFJX010000414">
    <property type="protein sequence ID" value="VTT82509.1"/>
    <property type="molecule type" value="Genomic_DNA"/>
</dbReference>
<evidence type="ECO:0000313" key="2">
    <source>
        <dbReference type="EMBL" id="VTT82509.1"/>
    </source>
</evidence>
<sequence length="64" mass="6733">MSVTFRCSTPSNVSVYSTAGTRLTKGPWDEVKATSLQKTIGPPSSAASHSDQMDHTTCSVTITA</sequence>
<comment type="caution">
    <text evidence="2">The sequence shown here is derived from an EMBL/GenBank/DDBJ whole genome shotgun (WGS) entry which is preliminary data.</text>
</comment>
<dbReference type="Proteomes" id="UP000760494">
    <property type="component" value="Unassembled WGS sequence"/>
</dbReference>
<reference evidence="2" key="1">
    <citation type="submission" date="2019-05" db="EMBL/GenBank/DDBJ databases">
        <authorList>
            <person name="Piombo E."/>
        </authorList>
    </citation>
    <scope>NUCLEOTIDE SEQUENCE</scope>
    <source>
        <strain evidence="2">C2S</strain>
    </source>
</reference>